<dbReference type="AlphaFoldDB" id="G6B1B3"/>
<accession>G6B1B3</accession>
<dbReference type="InterPro" id="IPR015943">
    <property type="entry name" value="WD40/YVTN_repeat-like_dom_sf"/>
</dbReference>
<dbReference type="GeneID" id="78338095"/>
<evidence type="ECO:0000256" key="1">
    <source>
        <dbReference type="SAM" id="SignalP"/>
    </source>
</evidence>
<feature type="domain" description="PorZ N-terminal beta-propeller" evidence="2">
    <location>
        <begin position="46"/>
        <end position="196"/>
    </location>
</feature>
<evidence type="ECO:0000313" key="4">
    <source>
        <dbReference type="Proteomes" id="UP000004407"/>
    </source>
</evidence>
<dbReference type="RefSeq" id="WP_007902670.1">
    <property type="nucleotide sequence ID" value="NZ_JH379465.1"/>
</dbReference>
<dbReference type="Proteomes" id="UP000004407">
    <property type="component" value="Unassembled WGS sequence"/>
</dbReference>
<dbReference type="SUPFAM" id="SSF63829">
    <property type="entry name" value="Calcium-dependent phosphotriesterase"/>
    <property type="match status" value="2"/>
</dbReference>
<dbReference type="eggNOG" id="COG3292">
    <property type="taxonomic scope" value="Bacteria"/>
</dbReference>
<dbReference type="Pfam" id="PF21544">
    <property type="entry name" value="PorZ_N_b_propeller"/>
    <property type="match status" value="1"/>
</dbReference>
<proteinExistence type="predicted"/>
<protein>
    <recommendedName>
        <fullName evidence="2">PorZ N-terminal beta-propeller domain-containing protein</fullName>
    </recommendedName>
</protein>
<dbReference type="Gene3D" id="2.130.10.10">
    <property type="entry name" value="YVTN repeat-like/Quinoprotein amine dehydrogenase"/>
    <property type="match status" value="1"/>
</dbReference>
<sequence>MKAIISLAILLMATLTAWADSAKDRWTIYPSYSNITEIEPVGNICFVLASGAVFSYNITDGDVQTYDKAGVMSDVEVSHIGWSKVAKRLVVVYTNSNIDLLSANGDVINVPDLYRKSMTDNKTINHIDFDGPYAYLATAFGVVKLNTRDGAIMDTYQLDTDVSYTYVKNGYLYAESKERGRLRCKLTDNLLDKSRWVREDGFTTLRENRTNVQDKQTNLWWTKTADGKLTYYTVDADGKRTYKTEGVLPEGPASNNFYRLYNHNGKIYAVGGLFSQETNGNLPGDVHVWDGTTWSHFEQPTEAQLGHKNVDYLCMDFDPLKEGHVMVGAKSGLYEFQDGKFVKCYNRDNSPLESATADKSKNYVMATGVKYDPTGNLWVLNSQITNPLKMLSKDGEWSVMNNIGLTKDNAWDVKELFLSPTYGYMWFVNSYWEETKLFAYDYKNNKLYDAGGPTFTNEDNTTLKPYYLFHVTEDKNKNIWLSTSAGPLYMTPNDVKNGGGWVTQHKVPRNDGTNLADYLLSNVETRCIAVDGGNRKWIATSNGVFLISDDCNTQVEHFTTDNSPLLSNTVHYVLVDPNSSTVYFATDKGLCSYQSDATTPNEKMTKDNVYAYPNPVTPDYTGDITIVGLSYNADVKIVTTNGTLVNQGRSTGGSYRWNGCDLKGKRVASGIYMVETATEDGSKGTVCKIAIIN</sequence>
<reference evidence="3 4" key="1">
    <citation type="submission" date="2011-08" db="EMBL/GenBank/DDBJ databases">
        <authorList>
            <person name="Weinstock G."/>
            <person name="Sodergren E."/>
            <person name="Clifton S."/>
            <person name="Fulton L."/>
            <person name="Fulton B."/>
            <person name="Courtney L."/>
            <person name="Fronick C."/>
            <person name="Harrison M."/>
            <person name="Strong C."/>
            <person name="Farmer C."/>
            <person name="Delahaunty K."/>
            <person name="Markovic C."/>
            <person name="Hall O."/>
            <person name="Minx P."/>
            <person name="Tomlinson C."/>
            <person name="Mitreva M."/>
            <person name="Hou S."/>
            <person name="Chen J."/>
            <person name="Wollam A."/>
            <person name="Pepin K.H."/>
            <person name="Johnson M."/>
            <person name="Bhonagiri V."/>
            <person name="Zhang X."/>
            <person name="Suruliraj S."/>
            <person name="Warren W."/>
            <person name="Chinwalla A."/>
            <person name="Mardis E.R."/>
            <person name="Wilson R.K."/>
        </authorList>
    </citation>
    <scope>NUCLEOTIDE SEQUENCE [LARGE SCALE GENOMIC DNA]</scope>
    <source>
        <strain evidence="3 4">DSM 18206</strain>
    </source>
</reference>
<keyword evidence="1" id="KW-0732">Signal</keyword>
<name>G6B1B3_9BACT</name>
<feature type="signal peptide" evidence="1">
    <location>
        <begin position="1"/>
        <end position="19"/>
    </location>
</feature>
<feature type="chain" id="PRO_5003485741" description="PorZ N-terminal beta-propeller domain-containing protein" evidence="1">
    <location>
        <begin position="20"/>
        <end position="693"/>
    </location>
</feature>
<dbReference type="EMBL" id="AFZZ01000237">
    <property type="protein sequence ID" value="EHJ36612.1"/>
    <property type="molecule type" value="Genomic_DNA"/>
</dbReference>
<dbReference type="SUPFAM" id="SSF50998">
    <property type="entry name" value="Quinoprotein alcohol dehydrogenase-like"/>
    <property type="match status" value="1"/>
</dbReference>
<dbReference type="PATRIC" id="fig|1002367.3.peg.2168"/>
<gene>
    <name evidence="3" type="ORF">HMPREF0673_02684</name>
</gene>
<dbReference type="HOGENOM" id="CLU_018865_0_0_10"/>
<dbReference type="InterPro" id="IPR048954">
    <property type="entry name" value="PorZ_N"/>
</dbReference>
<evidence type="ECO:0000259" key="2">
    <source>
        <dbReference type="Pfam" id="PF21544"/>
    </source>
</evidence>
<evidence type="ECO:0000313" key="3">
    <source>
        <dbReference type="EMBL" id="EHJ36612.1"/>
    </source>
</evidence>
<comment type="caution">
    <text evidence="3">The sequence shown here is derived from an EMBL/GenBank/DDBJ whole genome shotgun (WGS) entry which is preliminary data.</text>
</comment>
<organism evidence="3 4">
    <name type="scientific">Leyella stercorea DSM 18206</name>
    <dbReference type="NCBI Taxonomy" id="1002367"/>
    <lineage>
        <taxon>Bacteria</taxon>
        <taxon>Pseudomonadati</taxon>
        <taxon>Bacteroidota</taxon>
        <taxon>Bacteroidia</taxon>
        <taxon>Bacteroidales</taxon>
        <taxon>Prevotellaceae</taxon>
        <taxon>Leyella</taxon>
    </lineage>
</organism>
<dbReference type="InterPro" id="IPR011047">
    <property type="entry name" value="Quinoprotein_ADH-like_sf"/>
</dbReference>